<keyword evidence="3" id="KW-1185">Reference proteome</keyword>
<evidence type="ECO:0000259" key="1">
    <source>
        <dbReference type="Pfam" id="PF01882"/>
    </source>
</evidence>
<name>A0A0J8GSP6_9ALTE</name>
<accession>A0A0J8GSP6</accession>
<dbReference type="InterPro" id="IPR002881">
    <property type="entry name" value="DUF58"/>
</dbReference>
<dbReference type="SUPFAM" id="SSF53300">
    <property type="entry name" value="vWA-like"/>
    <property type="match status" value="1"/>
</dbReference>
<dbReference type="Pfam" id="PF01882">
    <property type="entry name" value="DUF58"/>
    <property type="match status" value="1"/>
</dbReference>
<organism evidence="2 3">
    <name type="scientific">Catenovulum maritimum</name>
    <dbReference type="NCBI Taxonomy" id="1513271"/>
    <lineage>
        <taxon>Bacteria</taxon>
        <taxon>Pseudomonadati</taxon>
        <taxon>Pseudomonadota</taxon>
        <taxon>Gammaproteobacteria</taxon>
        <taxon>Alteromonadales</taxon>
        <taxon>Alteromonadaceae</taxon>
        <taxon>Catenovulum</taxon>
    </lineage>
</organism>
<dbReference type="EMBL" id="LAZL01000009">
    <property type="protein sequence ID" value="KMT65815.1"/>
    <property type="molecule type" value="Genomic_DNA"/>
</dbReference>
<dbReference type="STRING" id="1513271.XM47_07405"/>
<dbReference type="AlphaFoldDB" id="A0A0J8GSP6"/>
<reference evidence="2 3" key="1">
    <citation type="submission" date="2015-04" db="EMBL/GenBank/DDBJ databases">
        <title>Draft Genome Sequence of the Novel Agar-Digesting Marine Bacterium Q1.</title>
        <authorList>
            <person name="Li Y."/>
            <person name="Li D."/>
            <person name="Chen G."/>
            <person name="Du Z."/>
        </authorList>
    </citation>
    <scope>NUCLEOTIDE SEQUENCE [LARGE SCALE GENOMIC DNA]</scope>
    <source>
        <strain evidence="2 3">Q1</strain>
    </source>
</reference>
<dbReference type="PANTHER" id="PTHR33608">
    <property type="entry name" value="BLL2464 PROTEIN"/>
    <property type="match status" value="1"/>
</dbReference>
<protein>
    <recommendedName>
        <fullName evidence="1">DUF58 domain-containing protein</fullName>
    </recommendedName>
</protein>
<evidence type="ECO:0000313" key="3">
    <source>
        <dbReference type="Proteomes" id="UP000037600"/>
    </source>
</evidence>
<proteinExistence type="predicted"/>
<feature type="domain" description="DUF58" evidence="1">
    <location>
        <begin position="63"/>
        <end position="244"/>
    </location>
</feature>
<dbReference type="InterPro" id="IPR036465">
    <property type="entry name" value="vWFA_dom_sf"/>
</dbReference>
<evidence type="ECO:0000313" key="2">
    <source>
        <dbReference type="EMBL" id="KMT65815.1"/>
    </source>
</evidence>
<comment type="caution">
    <text evidence="2">The sequence shown here is derived from an EMBL/GenBank/DDBJ whole genome shotgun (WGS) entry which is preliminary data.</text>
</comment>
<sequence length="308" mass="34619">MNQSHLNWLTQVSSNGVTIAKPELVYYRGKTALLNLSPKKGLQAQLAGNYVSTIKGRGMEFDEVRHYQAGDDVRMIDWRVTARTGKTHTKLFREERERPVFVLTDLGESMQFGSQLLYKSVQAAHLAALIGWNVKQRGDRLGGLVFNQNQHMELKPRSRQAGVLQYIHALDALSKPTAEAAQTNFTDACARIRRLAKPGSMVVIISDFQNLTDAAVKHLSQISQHCELKTYRIYDPLELSLPSSNIKQSLQVSHQEKIGQIILGDAKNAASYQQEALKFMQAQQQKLQACRCKLIDISAAIPLEEQFK</sequence>
<dbReference type="OrthoDB" id="9776116at2"/>
<dbReference type="Proteomes" id="UP000037600">
    <property type="component" value="Unassembled WGS sequence"/>
</dbReference>
<dbReference type="PATRIC" id="fig|1513271.3.peg.1516"/>
<dbReference type="RefSeq" id="WP_048691224.1">
    <property type="nucleotide sequence ID" value="NZ_KQ130486.1"/>
</dbReference>
<gene>
    <name evidence="2" type="ORF">XM47_07405</name>
</gene>
<dbReference type="PANTHER" id="PTHR33608:SF12">
    <property type="entry name" value="DUF58 DOMAIN-CONTAINING PROTEIN"/>
    <property type="match status" value="1"/>
</dbReference>